<name>A0ABD3WGG1_SINWO</name>
<evidence type="ECO:0000256" key="3">
    <source>
        <dbReference type="SAM" id="Phobius"/>
    </source>
</evidence>
<comment type="caution">
    <text evidence="6">The sequence shown here is derived from an EMBL/GenBank/DDBJ whole genome shotgun (WGS) entry which is preliminary data.</text>
</comment>
<keyword evidence="3" id="KW-0472">Membrane</keyword>
<dbReference type="Gene3D" id="2.10.50.10">
    <property type="entry name" value="Tumor Necrosis Factor Receptor, subunit A, domain 2"/>
    <property type="match status" value="1"/>
</dbReference>
<feature type="domain" description="TNFR-Cys" evidence="5">
    <location>
        <begin position="29"/>
        <end position="67"/>
    </location>
</feature>
<dbReference type="InterPro" id="IPR001368">
    <property type="entry name" value="TNFR/NGFR_Cys_rich_reg"/>
</dbReference>
<reference evidence="6 7" key="1">
    <citation type="submission" date="2024-11" db="EMBL/GenBank/DDBJ databases">
        <title>Chromosome-level genome assembly of the freshwater bivalve Anodonta woodiana.</title>
        <authorList>
            <person name="Chen X."/>
        </authorList>
    </citation>
    <scope>NUCLEOTIDE SEQUENCE [LARGE SCALE GENOMIC DNA]</scope>
    <source>
        <strain evidence="6">MN2024</strain>
        <tissue evidence="6">Gills</tissue>
    </source>
</reference>
<evidence type="ECO:0000256" key="4">
    <source>
        <dbReference type="SAM" id="SignalP"/>
    </source>
</evidence>
<feature type="chain" id="PRO_5044797566" description="TNFR-Cys domain-containing protein" evidence="4">
    <location>
        <begin position="26"/>
        <end position="254"/>
    </location>
</feature>
<evidence type="ECO:0000259" key="5">
    <source>
        <dbReference type="PROSITE" id="PS50050"/>
    </source>
</evidence>
<dbReference type="SMART" id="SM00208">
    <property type="entry name" value="TNFR"/>
    <property type="match status" value="1"/>
</dbReference>
<keyword evidence="3" id="KW-0812">Transmembrane</keyword>
<evidence type="ECO:0000313" key="7">
    <source>
        <dbReference type="Proteomes" id="UP001634394"/>
    </source>
</evidence>
<evidence type="ECO:0000313" key="6">
    <source>
        <dbReference type="EMBL" id="KAL3872656.1"/>
    </source>
</evidence>
<keyword evidence="1" id="KW-1015">Disulfide bond</keyword>
<dbReference type="AlphaFoldDB" id="A0ABD3WGG1"/>
<feature type="region of interest" description="Disordered" evidence="2">
    <location>
        <begin position="223"/>
        <end position="254"/>
    </location>
</feature>
<feature type="transmembrane region" description="Helical" evidence="3">
    <location>
        <begin position="124"/>
        <end position="146"/>
    </location>
</feature>
<keyword evidence="3" id="KW-1133">Transmembrane helix</keyword>
<protein>
    <recommendedName>
        <fullName evidence="5">TNFR-Cys domain-containing protein</fullName>
    </recommendedName>
</protein>
<evidence type="ECO:0000256" key="2">
    <source>
        <dbReference type="SAM" id="MobiDB-lite"/>
    </source>
</evidence>
<evidence type="ECO:0000256" key="1">
    <source>
        <dbReference type="PROSITE-ProRule" id="PRU00206"/>
    </source>
</evidence>
<keyword evidence="7" id="KW-1185">Reference proteome</keyword>
<dbReference type="EMBL" id="JBJQND010000006">
    <property type="protein sequence ID" value="KAL3872656.1"/>
    <property type="molecule type" value="Genomic_DNA"/>
</dbReference>
<organism evidence="6 7">
    <name type="scientific">Sinanodonta woodiana</name>
    <name type="common">Chinese pond mussel</name>
    <name type="synonym">Anodonta woodiana</name>
    <dbReference type="NCBI Taxonomy" id="1069815"/>
    <lineage>
        <taxon>Eukaryota</taxon>
        <taxon>Metazoa</taxon>
        <taxon>Spiralia</taxon>
        <taxon>Lophotrochozoa</taxon>
        <taxon>Mollusca</taxon>
        <taxon>Bivalvia</taxon>
        <taxon>Autobranchia</taxon>
        <taxon>Heteroconchia</taxon>
        <taxon>Palaeoheterodonta</taxon>
        <taxon>Unionida</taxon>
        <taxon>Unionoidea</taxon>
        <taxon>Unionidae</taxon>
        <taxon>Unioninae</taxon>
        <taxon>Sinanodonta</taxon>
    </lineage>
</organism>
<gene>
    <name evidence="6" type="ORF">ACJMK2_035871</name>
</gene>
<feature type="signal peptide" evidence="4">
    <location>
        <begin position="1"/>
        <end position="25"/>
    </location>
</feature>
<comment type="caution">
    <text evidence="1">Lacks conserved residue(s) required for the propagation of feature annotation.</text>
</comment>
<dbReference type="Proteomes" id="UP001634394">
    <property type="component" value="Unassembled WGS sequence"/>
</dbReference>
<accession>A0ABD3WGG1</accession>
<proteinExistence type="predicted"/>
<dbReference type="PROSITE" id="PS50050">
    <property type="entry name" value="TNFR_NGFR_2"/>
    <property type="match status" value="1"/>
</dbReference>
<feature type="repeat" description="TNFR-Cys" evidence="1">
    <location>
        <begin position="29"/>
        <end position="67"/>
    </location>
</feature>
<feature type="disulfide bond" evidence="1">
    <location>
        <begin position="49"/>
        <end position="67"/>
    </location>
</feature>
<dbReference type="PROSITE" id="PS00652">
    <property type="entry name" value="TNFR_NGFR_1"/>
    <property type="match status" value="1"/>
</dbReference>
<feature type="disulfide bond" evidence="1">
    <location>
        <begin position="46"/>
        <end position="59"/>
    </location>
</feature>
<sequence length="254" mass="28560">MMHTAKVPCFLLLLLVCTLYTTVLALRKRCPPSEYFDTKLSICQPCKTCPSNMQTLVWCGTDHDTVCGKSNKQWHFLNNNKLLIEDVESAQYVNVDTTAQKELSDVPVPPEVLSKDSSSYWRSLAFALIGILCAMVLLTGFVFLMYCRFCRRMKESTDCDEGDDFESGYVVIHKFPPAVFQVSPPSSPVVSVPRGPVRPLRVYRNYRPKRRLLNEYVDDVFESEDSAGSHSLRLPLETIPEKSDSDGAVSGGND</sequence>
<keyword evidence="4" id="KW-0732">Signal</keyword>